<sequence length="110" mass="13142">MRDEEFQALCERISRPDHAYTRRVAEDHLAGVTGPLPQPPPSRVQRRELQQPDTQDDGFIFSRREERQRELDADHRLRRRRADAEVNARENVHSRLRDWYGPEAADRWMP</sequence>
<keyword evidence="3" id="KW-1185">Reference proteome</keyword>
<name>A0ABX3JJR9_9PSEU</name>
<evidence type="ECO:0000313" key="2">
    <source>
        <dbReference type="EMBL" id="OOC07550.1"/>
    </source>
</evidence>
<dbReference type="Proteomes" id="UP000188551">
    <property type="component" value="Unassembled WGS sequence"/>
</dbReference>
<proteinExistence type="predicted"/>
<comment type="caution">
    <text evidence="2">The sequence shown here is derived from an EMBL/GenBank/DDBJ whole genome shotgun (WGS) entry which is preliminary data.</text>
</comment>
<reference evidence="2 3" key="1">
    <citation type="submission" date="2017-02" db="EMBL/GenBank/DDBJ databases">
        <title>Amycolatopsis azurea DSM 43854 draft genome.</title>
        <authorList>
            <person name="Mayilraj S."/>
        </authorList>
    </citation>
    <scope>NUCLEOTIDE SEQUENCE [LARGE SCALE GENOMIC DNA]</scope>
    <source>
        <strain evidence="2 3">DSM 43854</strain>
    </source>
</reference>
<dbReference type="EMBL" id="MUXN01000004">
    <property type="protein sequence ID" value="OOC07550.1"/>
    <property type="molecule type" value="Genomic_DNA"/>
</dbReference>
<feature type="region of interest" description="Disordered" evidence="1">
    <location>
        <begin position="24"/>
        <end position="72"/>
    </location>
</feature>
<dbReference type="RefSeq" id="WP_039915146.1">
    <property type="nucleotide sequence ID" value="NZ_ANMG01000003.1"/>
</dbReference>
<evidence type="ECO:0000313" key="3">
    <source>
        <dbReference type="Proteomes" id="UP000188551"/>
    </source>
</evidence>
<gene>
    <name evidence="2" type="ORF">B0293_07735</name>
</gene>
<organism evidence="2 3">
    <name type="scientific">Amycolatopsis azurea DSM 43854</name>
    <dbReference type="NCBI Taxonomy" id="1238180"/>
    <lineage>
        <taxon>Bacteria</taxon>
        <taxon>Bacillati</taxon>
        <taxon>Actinomycetota</taxon>
        <taxon>Actinomycetes</taxon>
        <taxon>Pseudonocardiales</taxon>
        <taxon>Pseudonocardiaceae</taxon>
        <taxon>Amycolatopsis</taxon>
    </lineage>
</organism>
<protein>
    <submittedName>
        <fullName evidence="2">Uncharacterized protein</fullName>
    </submittedName>
</protein>
<accession>A0ABX3JJR9</accession>
<feature type="compositionally biased region" description="Basic and acidic residues" evidence="1">
    <location>
        <begin position="62"/>
        <end position="72"/>
    </location>
</feature>
<evidence type="ECO:0000256" key="1">
    <source>
        <dbReference type="SAM" id="MobiDB-lite"/>
    </source>
</evidence>